<dbReference type="EMBL" id="CP009814">
    <property type="protein sequence ID" value="ATZ54642.1"/>
    <property type="molecule type" value="Genomic_DNA"/>
</dbReference>
<keyword evidence="8" id="KW-1185">Reference proteome</keyword>
<dbReference type="KEGG" id="bfu:BCIN_10g06240"/>
<dbReference type="RefSeq" id="XP_024551542.1">
    <property type="nucleotide sequence ID" value="XM_024695748.1"/>
</dbReference>
<dbReference type="Pfam" id="PF00176">
    <property type="entry name" value="SNF2-rel_dom"/>
    <property type="match status" value="1"/>
</dbReference>
<proteinExistence type="predicted"/>
<dbReference type="InterPro" id="IPR049730">
    <property type="entry name" value="SNF2/RAD54-like_C"/>
</dbReference>
<reference evidence="7 8" key="1">
    <citation type="journal article" date="2011" name="PLoS Genet.">
        <title>Genomic analysis of the necrotrophic fungal pathogens Sclerotinia sclerotiorum and Botrytis cinerea.</title>
        <authorList>
            <person name="Amselem J."/>
            <person name="Cuomo C.A."/>
            <person name="van Kan J.A."/>
            <person name="Viaud M."/>
            <person name="Benito E.P."/>
            <person name="Couloux A."/>
            <person name="Coutinho P.M."/>
            <person name="de Vries R.P."/>
            <person name="Dyer P.S."/>
            <person name="Fillinger S."/>
            <person name="Fournier E."/>
            <person name="Gout L."/>
            <person name="Hahn M."/>
            <person name="Kohn L."/>
            <person name="Lapalu N."/>
            <person name="Plummer K.M."/>
            <person name="Pradier J.M."/>
            <person name="Quevillon E."/>
            <person name="Sharon A."/>
            <person name="Simon A."/>
            <person name="ten Have A."/>
            <person name="Tudzynski B."/>
            <person name="Tudzynski P."/>
            <person name="Wincker P."/>
            <person name="Andrew M."/>
            <person name="Anthouard V."/>
            <person name="Beever R.E."/>
            <person name="Beffa R."/>
            <person name="Benoit I."/>
            <person name="Bouzid O."/>
            <person name="Brault B."/>
            <person name="Chen Z."/>
            <person name="Choquer M."/>
            <person name="Collemare J."/>
            <person name="Cotton P."/>
            <person name="Danchin E.G."/>
            <person name="Da Silva C."/>
            <person name="Gautier A."/>
            <person name="Giraud C."/>
            <person name="Giraud T."/>
            <person name="Gonzalez C."/>
            <person name="Grossetete S."/>
            <person name="Guldener U."/>
            <person name="Henrissat B."/>
            <person name="Howlett B.J."/>
            <person name="Kodira C."/>
            <person name="Kretschmer M."/>
            <person name="Lappartient A."/>
            <person name="Leroch M."/>
            <person name="Levis C."/>
            <person name="Mauceli E."/>
            <person name="Neuveglise C."/>
            <person name="Oeser B."/>
            <person name="Pearson M."/>
            <person name="Poulain J."/>
            <person name="Poussereau N."/>
            <person name="Quesneville H."/>
            <person name="Rascle C."/>
            <person name="Schumacher J."/>
            <person name="Segurens B."/>
            <person name="Sexton A."/>
            <person name="Silva E."/>
            <person name="Sirven C."/>
            <person name="Soanes D.M."/>
            <person name="Talbot N.J."/>
            <person name="Templeton M."/>
            <person name="Yandava C."/>
            <person name="Yarden O."/>
            <person name="Zeng Q."/>
            <person name="Rollins J.A."/>
            <person name="Lebrun M.H."/>
            <person name="Dickman M."/>
        </authorList>
    </citation>
    <scope>NUCLEOTIDE SEQUENCE [LARGE SCALE GENOMIC DNA]</scope>
    <source>
        <strain evidence="7 8">B05.10</strain>
    </source>
</reference>
<dbReference type="Pfam" id="PF00271">
    <property type="entry name" value="Helicase_C"/>
    <property type="match status" value="1"/>
</dbReference>
<dbReference type="CDD" id="cd18793">
    <property type="entry name" value="SF2_C_SNF"/>
    <property type="match status" value="1"/>
</dbReference>
<evidence type="ECO:0000313" key="8">
    <source>
        <dbReference type="Proteomes" id="UP000001798"/>
    </source>
</evidence>
<evidence type="ECO:0000256" key="1">
    <source>
        <dbReference type="ARBA" id="ARBA00022741"/>
    </source>
</evidence>
<dbReference type="PROSITE" id="PS51194">
    <property type="entry name" value="HELICASE_CTER"/>
    <property type="match status" value="1"/>
</dbReference>
<dbReference type="InterPro" id="IPR001650">
    <property type="entry name" value="Helicase_C-like"/>
</dbReference>
<feature type="domain" description="Helicase ATP-binding" evidence="5">
    <location>
        <begin position="472"/>
        <end position="706"/>
    </location>
</feature>
<accession>A0A384JVU3</accession>
<dbReference type="GeneID" id="5428025"/>
<dbReference type="GO" id="GO:0008094">
    <property type="term" value="F:ATP-dependent activity, acting on DNA"/>
    <property type="evidence" value="ECO:0007669"/>
    <property type="project" value="TreeGrafter"/>
</dbReference>
<feature type="compositionally biased region" description="Acidic residues" evidence="4">
    <location>
        <begin position="279"/>
        <end position="296"/>
    </location>
</feature>
<dbReference type="PANTHER" id="PTHR45626">
    <property type="entry name" value="TRANSCRIPTION TERMINATION FACTOR 2-RELATED"/>
    <property type="match status" value="1"/>
</dbReference>
<keyword evidence="1" id="KW-0547">Nucleotide-binding</keyword>
<keyword evidence="2" id="KW-0378">Hydrolase</keyword>
<protein>
    <submittedName>
        <fullName evidence="7">Uncharacterized protein</fullName>
    </submittedName>
</protein>
<dbReference type="PANTHER" id="PTHR45626:SF51">
    <property type="entry name" value="SNF2-RELATED DOMAIN-CONTAINING PROTEIN"/>
    <property type="match status" value="1"/>
</dbReference>
<dbReference type="Proteomes" id="UP000001798">
    <property type="component" value="Chromosome 10"/>
</dbReference>
<dbReference type="InterPro" id="IPR038718">
    <property type="entry name" value="SNF2-like_sf"/>
</dbReference>
<reference evidence="7 8" key="3">
    <citation type="journal article" date="2017" name="Mol. Plant Pathol.">
        <title>A gapless genome sequence of the fungus Botrytis cinerea.</title>
        <authorList>
            <person name="Van Kan J.A."/>
            <person name="Stassen J.H."/>
            <person name="Mosbach A."/>
            <person name="Van Der Lee T.A."/>
            <person name="Faino L."/>
            <person name="Farmer A.D."/>
            <person name="Papasotiriou D.G."/>
            <person name="Zhou S."/>
            <person name="Seidl M.F."/>
            <person name="Cottam E."/>
            <person name="Edel D."/>
            <person name="Hahn M."/>
            <person name="Schwartz D.C."/>
            <person name="Dietrich R.A."/>
            <person name="Widdison S."/>
            <person name="Scalliet G."/>
        </authorList>
    </citation>
    <scope>NUCLEOTIDE SEQUENCE [LARGE SCALE GENOMIC DNA]</scope>
    <source>
        <strain evidence="7 8">B05.10</strain>
    </source>
</reference>
<reference evidence="7 8" key="2">
    <citation type="journal article" date="2012" name="Eukaryot. Cell">
        <title>Genome update of Botrytis cinerea strains B05.10 and T4.</title>
        <authorList>
            <person name="Staats M."/>
            <person name="van Kan J.A."/>
        </authorList>
    </citation>
    <scope>NUCLEOTIDE SEQUENCE [LARGE SCALE GENOMIC DNA]</scope>
    <source>
        <strain evidence="7 8">B05.10</strain>
    </source>
</reference>
<organism evidence="7 8">
    <name type="scientific">Botryotinia fuckeliana (strain B05.10)</name>
    <name type="common">Noble rot fungus</name>
    <name type="synonym">Botrytis cinerea</name>
    <dbReference type="NCBI Taxonomy" id="332648"/>
    <lineage>
        <taxon>Eukaryota</taxon>
        <taxon>Fungi</taxon>
        <taxon>Dikarya</taxon>
        <taxon>Ascomycota</taxon>
        <taxon>Pezizomycotina</taxon>
        <taxon>Leotiomycetes</taxon>
        <taxon>Helotiales</taxon>
        <taxon>Sclerotiniaceae</taxon>
        <taxon>Botrytis</taxon>
    </lineage>
</organism>
<evidence type="ECO:0000256" key="4">
    <source>
        <dbReference type="SAM" id="MobiDB-lite"/>
    </source>
</evidence>
<sequence>MKSSLDPKRTLVFPIRELTLKWSDDDDEATPQKPKKHTDTNFGFFEAKTRAPYSRGEIQREIEDAKRKNPSGVMVAGVRSETMNTVAGYLHFQSTGVLINWLEDKDKLGGLLDDWLVGKRNAFHCPVREGSTAASKDFGAAQLFKVLIGLSPEQIALVTGNTFPITHDMLGLKENRDEPGYFCYLHAIHRVITTYPDHFPNDTPFHPREIHSRENWHRGLITLRSFWLYHKDGKIRQRSARSKPAFMPLWINQETMDVSGGDDEVASYAVYKQREANEILDLEDQSSDDDDYDEDAFEGRQDRNIAEIEDLHRSLNTTGDVNKEASARGRGEKKQARKSTPPEQMKDWIQILKDHHKKHTTVSKPVKGPSKSDPNENSLIVDAISTQDTLDSIGELSAAERDQFEKGKLDQEKKDFFQLLESMSSATAMAKSFVECCENYGFDYSDPKNIKVGGVPFKPYPHQVIDMAWLADMENSPMEGGLLAAECGSGKTAIILLLILITHYRLVDENSQNHFATLIVAPSSVIDVWYADYVKFFGKALNCRIFYGQASNSDPEREKCFVGNNIKDFENELKSMSPNDPNTSRTFFLTSYTTFSRRAMKIVSKTPSVKGKEPEEVNYVSDDENEIDCMQDQDEGVLRKYELMMKHTGILGRLVTDESHSVKNPCTLGGDALYKLGIRRHVAMSATAMINRINDLRGLLIQILGVKELPLRLPTTLEGLQSMYDKNFNPFTDLPMEGGKIPGKPILMERNGNPEIDRVHDAIERGFPIHILCPQAFLVVGNKSLWKPATARVVLRPILELIQRKRLLSTPFETIPGVFETPDEQIPHYTVKTVNLKMTKKEKIRYDDDTSDWRKKLFVPSEKGAMMTSVKKGNSESDSTINMEAYRGLQLATFDRQLVTLIKRKVKNVPVGTSQEVRSWYERDDDHGISFKFYKSRPKGAEYIPSIANRLQMAQITLAKSEKLRALIVQVDEWKSKGERCLVFVNWPISQWACEQVLTLLEYKVMSLLSSHTSEDRRRIIAQFNDPNHKVDVLLIGFKLGSYGLNFHGCCCKMIIMEYPSSIDILLQVFGRLHRLGQKKEQEIIIFFLEDSFDGKLRSFIGKKFNSKLSAEADLGHITDDKLLEEADKLLRRLLGEDKTN</sequence>
<dbReference type="VEuPathDB" id="FungiDB:Bcin10g06240"/>
<dbReference type="InterPro" id="IPR050628">
    <property type="entry name" value="SNF2_RAD54_helicase_TF"/>
</dbReference>
<dbReference type="SMART" id="SM00487">
    <property type="entry name" value="DEXDc"/>
    <property type="match status" value="1"/>
</dbReference>
<name>A0A384JVU3_BOTFB</name>
<dbReference type="AlphaFoldDB" id="A0A384JVU3"/>
<dbReference type="GO" id="GO:0016787">
    <property type="term" value="F:hydrolase activity"/>
    <property type="evidence" value="ECO:0007669"/>
    <property type="project" value="UniProtKB-KW"/>
</dbReference>
<dbReference type="InterPro" id="IPR027417">
    <property type="entry name" value="P-loop_NTPase"/>
</dbReference>
<dbReference type="InterPro" id="IPR000330">
    <property type="entry name" value="SNF2_N"/>
</dbReference>
<evidence type="ECO:0000256" key="2">
    <source>
        <dbReference type="ARBA" id="ARBA00022801"/>
    </source>
</evidence>
<feature type="region of interest" description="Disordered" evidence="4">
    <location>
        <begin position="313"/>
        <end position="344"/>
    </location>
</feature>
<evidence type="ECO:0000256" key="3">
    <source>
        <dbReference type="ARBA" id="ARBA00022840"/>
    </source>
</evidence>
<feature type="region of interest" description="Disordered" evidence="4">
    <location>
        <begin position="279"/>
        <end position="301"/>
    </location>
</feature>
<dbReference type="SMART" id="SM00490">
    <property type="entry name" value="HELICc"/>
    <property type="match status" value="1"/>
</dbReference>
<feature type="compositionally biased region" description="Basic and acidic residues" evidence="4">
    <location>
        <begin position="321"/>
        <end position="334"/>
    </location>
</feature>
<feature type="domain" description="Helicase C-terminal" evidence="6">
    <location>
        <begin position="963"/>
        <end position="1124"/>
    </location>
</feature>
<dbReference type="PROSITE" id="PS51192">
    <property type="entry name" value="HELICASE_ATP_BIND_1"/>
    <property type="match status" value="1"/>
</dbReference>
<gene>
    <name evidence="7" type="ORF">BCIN_10g06240</name>
</gene>
<dbReference type="SUPFAM" id="SSF52540">
    <property type="entry name" value="P-loop containing nucleoside triphosphate hydrolases"/>
    <property type="match status" value="2"/>
</dbReference>
<dbReference type="OrthoDB" id="3563473at2759"/>
<dbReference type="Gene3D" id="3.40.50.10810">
    <property type="entry name" value="Tandem AAA-ATPase domain"/>
    <property type="match status" value="1"/>
</dbReference>
<evidence type="ECO:0000259" key="5">
    <source>
        <dbReference type="PROSITE" id="PS51192"/>
    </source>
</evidence>
<dbReference type="Gene3D" id="3.40.50.300">
    <property type="entry name" value="P-loop containing nucleotide triphosphate hydrolases"/>
    <property type="match status" value="1"/>
</dbReference>
<evidence type="ECO:0000259" key="6">
    <source>
        <dbReference type="PROSITE" id="PS51194"/>
    </source>
</evidence>
<dbReference type="InterPro" id="IPR014001">
    <property type="entry name" value="Helicase_ATP-bd"/>
</dbReference>
<dbReference type="GO" id="GO:0005634">
    <property type="term" value="C:nucleus"/>
    <property type="evidence" value="ECO:0007669"/>
    <property type="project" value="TreeGrafter"/>
</dbReference>
<dbReference type="GO" id="GO:0005524">
    <property type="term" value="F:ATP binding"/>
    <property type="evidence" value="ECO:0007669"/>
    <property type="project" value="UniProtKB-KW"/>
</dbReference>
<evidence type="ECO:0000313" key="7">
    <source>
        <dbReference type="EMBL" id="ATZ54642.1"/>
    </source>
</evidence>
<dbReference type="GO" id="GO:0006281">
    <property type="term" value="P:DNA repair"/>
    <property type="evidence" value="ECO:0007669"/>
    <property type="project" value="TreeGrafter"/>
</dbReference>
<keyword evidence="3" id="KW-0067">ATP-binding</keyword>